<dbReference type="InterPro" id="IPR021416">
    <property type="entry name" value="DUF3048_N"/>
</dbReference>
<comment type="caution">
    <text evidence="4">The sequence shown here is derived from an EMBL/GenBank/DDBJ whole genome shotgun (WGS) entry which is preliminary data.</text>
</comment>
<keyword evidence="5" id="KW-1185">Reference proteome</keyword>
<dbReference type="Pfam" id="PF11258">
    <property type="entry name" value="DUF3048"/>
    <property type="match status" value="1"/>
</dbReference>
<dbReference type="InterPro" id="IPR035328">
    <property type="entry name" value="DUF3048_C"/>
</dbReference>
<evidence type="ECO:0000259" key="2">
    <source>
        <dbReference type="Pfam" id="PF11258"/>
    </source>
</evidence>
<protein>
    <submittedName>
        <fullName evidence="4">Lipoprotein YerB</fullName>
    </submittedName>
</protein>
<feature type="domain" description="DUF3048" evidence="3">
    <location>
        <begin position="226"/>
        <end position="329"/>
    </location>
</feature>
<keyword evidence="1" id="KW-0472">Membrane</keyword>
<evidence type="ECO:0000313" key="5">
    <source>
        <dbReference type="Proteomes" id="UP000798488"/>
    </source>
</evidence>
<dbReference type="InterPro" id="IPR023158">
    <property type="entry name" value="YerB-like_sf"/>
</dbReference>
<gene>
    <name evidence="4" type="primary">yerB</name>
    <name evidence="4" type="ORF">SPSYN_02966</name>
</gene>
<name>A0A9D2WMP2_9FIRM</name>
<dbReference type="SUPFAM" id="SSF159774">
    <property type="entry name" value="YerB-like"/>
    <property type="match status" value="1"/>
</dbReference>
<reference evidence="4" key="1">
    <citation type="submission" date="2016-02" db="EMBL/GenBank/DDBJ databases">
        <title>Draft Genome Sequence of Sporotomaculum syntrophicum Strain FB, a Syntrophic Benzoate Degrader.</title>
        <authorList>
            <person name="Nobu M.K."/>
            <person name="Narihiro T."/>
            <person name="Qiu Y.-L."/>
            <person name="Ohashi A."/>
            <person name="Liu W.-T."/>
            <person name="Yuji S."/>
        </authorList>
    </citation>
    <scope>NUCLEOTIDE SEQUENCE</scope>
    <source>
        <strain evidence="4">FB</strain>
    </source>
</reference>
<evidence type="ECO:0000259" key="3">
    <source>
        <dbReference type="Pfam" id="PF17479"/>
    </source>
</evidence>
<keyword evidence="1" id="KW-0812">Transmembrane</keyword>
<organism evidence="4 5">
    <name type="scientific">Sporotomaculum syntrophicum</name>
    <dbReference type="NCBI Taxonomy" id="182264"/>
    <lineage>
        <taxon>Bacteria</taxon>
        <taxon>Bacillati</taxon>
        <taxon>Bacillota</taxon>
        <taxon>Clostridia</taxon>
        <taxon>Eubacteriales</taxon>
        <taxon>Desulfallaceae</taxon>
        <taxon>Sporotomaculum</taxon>
    </lineage>
</organism>
<evidence type="ECO:0000256" key="1">
    <source>
        <dbReference type="SAM" id="Phobius"/>
    </source>
</evidence>
<feature type="transmembrane region" description="Helical" evidence="1">
    <location>
        <begin position="7"/>
        <end position="26"/>
    </location>
</feature>
<dbReference type="EMBL" id="LSRS01000009">
    <property type="protein sequence ID" value="KAF1083810.1"/>
    <property type="molecule type" value="Genomic_DNA"/>
</dbReference>
<keyword evidence="4" id="KW-0449">Lipoprotein</keyword>
<dbReference type="AlphaFoldDB" id="A0A9D2WMP2"/>
<dbReference type="Pfam" id="PF17479">
    <property type="entry name" value="DUF3048_C"/>
    <property type="match status" value="1"/>
</dbReference>
<accession>A0A9D2WMP2</accession>
<dbReference type="Proteomes" id="UP000798488">
    <property type="component" value="Unassembled WGS sequence"/>
</dbReference>
<sequence length="341" mass="38603">MSNTKICLWLKCALLLSITVILFIAIPGCGKKDIQSAMERPGENNSPEMEFNRPQDNVPASAMLARPIAVTIDNSSSARPQSGLDQADLVYEVPVEGGVTRYLAVFFHEGTKNIGPIRSARPYLIELAREWDAIYIHCGQSPQAQTYFAENQIAHINEMFHPTGFWRDKSRQAPFNLYTDINSLWQEITKLGWDNKGALADYPLRGAGDQLSGQVAEKLTIIYPYGRVGYQYDAPTNTYLRFLNDRPYLDLNSSMQLSAVNILIQQVSMWAFDSEGRLEVNLLGQGKAWLFSNGQVQEATWRKNSNTSRTRFYDQTGVELSMTKGTTWIQLISEQMQFNYK</sequence>
<dbReference type="Gene3D" id="3.50.90.10">
    <property type="entry name" value="YerB-like"/>
    <property type="match status" value="1"/>
</dbReference>
<proteinExistence type="predicted"/>
<feature type="domain" description="DUF3048" evidence="2">
    <location>
        <begin position="63"/>
        <end position="193"/>
    </location>
</feature>
<evidence type="ECO:0000313" key="4">
    <source>
        <dbReference type="EMBL" id="KAF1083810.1"/>
    </source>
</evidence>
<keyword evidence="1" id="KW-1133">Transmembrane helix</keyword>